<proteinExistence type="predicted"/>
<sequence length="384" mass="43404">LACYNTPACLISQSPACQPETQFMVNKTDFCLKGNTFKFSITPEFGFYNGTVQCHMRRARTGSWTRLDYVLDFMNTVVGAKRWAYGASVPEWTIAHSTQINGDSRTSITLAEGLHMDVEHSSFLNGINRTESHASGEEKHSTDEDRMQEAILVATYQNKSNSYDYVIYPLKSLERGEYGSPSEHRPLIDRPIHSDNAFTTVQTVRPHIYNTATWRRAGCDLNISHFVRPQRIYRSNEGRSIDLLPLQHSFVSRSGKLIPAGLERERDMSKPYRFALHEKNVDWPRVTMRMFGNRSLIRESFCGKPGLARHRLVLLKQDDARSGKSVLQPVFKAKLHAEHLTGRERKFILQITGPVRSGSESPVIKLGPGDLTEFPSAAILCSAP</sequence>
<name>A0A183A6U7_9TREM</name>
<dbReference type="WBParaSite" id="ECPE_0000268501-mRNA-1">
    <property type="protein sequence ID" value="ECPE_0000268501-mRNA-1"/>
    <property type="gene ID" value="ECPE_0000268501"/>
</dbReference>
<protein>
    <submittedName>
        <fullName evidence="1">CUB domain-containing protein</fullName>
    </submittedName>
</protein>
<evidence type="ECO:0000313" key="1">
    <source>
        <dbReference type="WBParaSite" id="ECPE_0000268501-mRNA-1"/>
    </source>
</evidence>
<dbReference type="AlphaFoldDB" id="A0A183A6U7"/>
<organism evidence="1">
    <name type="scientific">Echinostoma caproni</name>
    <dbReference type="NCBI Taxonomy" id="27848"/>
    <lineage>
        <taxon>Eukaryota</taxon>
        <taxon>Metazoa</taxon>
        <taxon>Spiralia</taxon>
        <taxon>Lophotrochozoa</taxon>
        <taxon>Platyhelminthes</taxon>
        <taxon>Trematoda</taxon>
        <taxon>Digenea</taxon>
        <taxon>Plagiorchiida</taxon>
        <taxon>Echinostomata</taxon>
        <taxon>Echinostomatoidea</taxon>
        <taxon>Echinostomatidae</taxon>
        <taxon>Echinostoma</taxon>
    </lineage>
</organism>
<reference evidence="1" key="1">
    <citation type="submission" date="2016-06" db="UniProtKB">
        <authorList>
            <consortium name="WormBaseParasite"/>
        </authorList>
    </citation>
    <scope>IDENTIFICATION</scope>
</reference>
<accession>A0A183A6U7</accession>